<dbReference type="Proteomes" id="UP001147700">
    <property type="component" value="Unassembled WGS sequence"/>
</dbReference>
<dbReference type="RefSeq" id="WP_202955969.1">
    <property type="nucleotide sequence ID" value="NZ_JAPCID010000033.1"/>
</dbReference>
<comment type="caution">
    <text evidence="1">The sequence shown here is derived from an EMBL/GenBank/DDBJ whole genome shotgun (WGS) entry which is preliminary data.</text>
</comment>
<reference evidence="1" key="1">
    <citation type="submission" date="2022-10" db="EMBL/GenBank/DDBJ databases">
        <title>The WGS of Solirubrobacter sp. CPCC 204708.</title>
        <authorList>
            <person name="Jiang Z."/>
        </authorList>
    </citation>
    <scope>NUCLEOTIDE SEQUENCE</scope>
    <source>
        <strain evidence="1">CPCC 204708</strain>
    </source>
</reference>
<keyword evidence="2" id="KW-1185">Reference proteome</keyword>
<accession>A0ABT4RNX2</accession>
<organism evidence="1 2">
    <name type="scientific">Solirubrobacter deserti</name>
    <dbReference type="NCBI Taxonomy" id="2282478"/>
    <lineage>
        <taxon>Bacteria</taxon>
        <taxon>Bacillati</taxon>
        <taxon>Actinomycetota</taxon>
        <taxon>Thermoleophilia</taxon>
        <taxon>Solirubrobacterales</taxon>
        <taxon>Solirubrobacteraceae</taxon>
        <taxon>Solirubrobacter</taxon>
    </lineage>
</organism>
<evidence type="ECO:0000313" key="2">
    <source>
        <dbReference type="Proteomes" id="UP001147700"/>
    </source>
</evidence>
<gene>
    <name evidence="1" type="ORF">OJ962_21600</name>
</gene>
<protein>
    <recommendedName>
        <fullName evidence="3">Six-cysteine peptide SCIFF</fullName>
    </recommendedName>
</protein>
<sequence length="61" mass="6357">MKISVVYASETVVESQMESCGGENCGNCEPSCENCCETVVEAGAGSVPRPLQDPSDLVAVF</sequence>
<evidence type="ECO:0008006" key="3">
    <source>
        <dbReference type="Google" id="ProtNLM"/>
    </source>
</evidence>
<proteinExistence type="predicted"/>
<evidence type="ECO:0000313" key="1">
    <source>
        <dbReference type="EMBL" id="MDA0140113.1"/>
    </source>
</evidence>
<name>A0ABT4RNX2_9ACTN</name>
<dbReference type="EMBL" id="JAPCID010000033">
    <property type="protein sequence ID" value="MDA0140113.1"/>
    <property type="molecule type" value="Genomic_DNA"/>
</dbReference>